<comment type="caution">
    <text evidence="4">The sequence shown here is derived from an EMBL/GenBank/DDBJ whole genome shotgun (WGS) entry which is preliminary data.</text>
</comment>
<feature type="compositionally biased region" description="Polar residues" evidence="2">
    <location>
        <begin position="82"/>
        <end position="108"/>
    </location>
</feature>
<dbReference type="CDD" id="cd12148">
    <property type="entry name" value="fungal_TF_MHR"/>
    <property type="match status" value="1"/>
</dbReference>
<name>A0AA39CSJ7_9EURO</name>
<keyword evidence="5" id="KW-1185">Reference proteome</keyword>
<dbReference type="GO" id="GO:0001080">
    <property type="term" value="P:nitrogen catabolite activation of transcription from RNA polymerase II promoter"/>
    <property type="evidence" value="ECO:0007669"/>
    <property type="project" value="TreeGrafter"/>
</dbReference>
<protein>
    <recommendedName>
        <fullName evidence="3">Xylanolytic transcriptional activator regulatory domain-containing protein</fullName>
    </recommendedName>
</protein>
<dbReference type="EMBL" id="JAPDRN010000120">
    <property type="protein sequence ID" value="KAJ9620740.1"/>
    <property type="molecule type" value="Genomic_DNA"/>
</dbReference>
<dbReference type="InterPro" id="IPR007219">
    <property type="entry name" value="XnlR_reg_dom"/>
</dbReference>
<feature type="domain" description="Xylanolytic transcriptional activator regulatory" evidence="3">
    <location>
        <begin position="328"/>
        <end position="399"/>
    </location>
</feature>
<dbReference type="Pfam" id="PF04082">
    <property type="entry name" value="Fungal_trans"/>
    <property type="match status" value="1"/>
</dbReference>
<dbReference type="InterPro" id="IPR050797">
    <property type="entry name" value="Carb_Metab_Trans_Reg"/>
</dbReference>
<organism evidence="4 5">
    <name type="scientific">Knufia peltigerae</name>
    <dbReference type="NCBI Taxonomy" id="1002370"/>
    <lineage>
        <taxon>Eukaryota</taxon>
        <taxon>Fungi</taxon>
        <taxon>Dikarya</taxon>
        <taxon>Ascomycota</taxon>
        <taxon>Pezizomycotina</taxon>
        <taxon>Eurotiomycetes</taxon>
        <taxon>Chaetothyriomycetidae</taxon>
        <taxon>Chaetothyriales</taxon>
        <taxon>Trichomeriaceae</taxon>
        <taxon>Knufia</taxon>
    </lineage>
</organism>
<evidence type="ECO:0000259" key="3">
    <source>
        <dbReference type="SMART" id="SM00906"/>
    </source>
</evidence>
<feature type="region of interest" description="Disordered" evidence="2">
    <location>
        <begin position="79"/>
        <end position="114"/>
    </location>
</feature>
<proteinExistence type="predicted"/>
<keyword evidence="1" id="KW-0539">Nucleus</keyword>
<evidence type="ECO:0000313" key="4">
    <source>
        <dbReference type="EMBL" id="KAJ9620740.1"/>
    </source>
</evidence>
<dbReference type="Proteomes" id="UP001172681">
    <property type="component" value="Unassembled WGS sequence"/>
</dbReference>
<dbReference type="GO" id="GO:0005634">
    <property type="term" value="C:nucleus"/>
    <property type="evidence" value="ECO:0007669"/>
    <property type="project" value="TreeGrafter"/>
</dbReference>
<dbReference type="SMART" id="SM00906">
    <property type="entry name" value="Fungal_trans"/>
    <property type="match status" value="1"/>
</dbReference>
<gene>
    <name evidence="4" type="ORF">H2204_012150</name>
</gene>
<dbReference type="AlphaFoldDB" id="A0AA39CSJ7"/>
<dbReference type="GO" id="GO:0003677">
    <property type="term" value="F:DNA binding"/>
    <property type="evidence" value="ECO:0007669"/>
    <property type="project" value="InterPro"/>
</dbReference>
<accession>A0AA39CSJ7</accession>
<dbReference type="GO" id="GO:0006351">
    <property type="term" value="P:DNA-templated transcription"/>
    <property type="evidence" value="ECO:0007669"/>
    <property type="project" value="InterPro"/>
</dbReference>
<reference evidence="4" key="1">
    <citation type="submission" date="2022-10" db="EMBL/GenBank/DDBJ databases">
        <title>Culturing micro-colonial fungi from biological soil crusts in the Mojave desert and describing Neophaeococcomyces mojavensis, and introducing the new genera and species Taxawa tesnikishii.</title>
        <authorList>
            <person name="Kurbessoian T."/>
            <person name="Stajich J.E."/>
        </authorList>
    </citation>
    <scope>NUCLEOTIDE SEQUENCE</scope>
    <source>
        <strain evidence="4">TK_35</strain>
    </source>
</reference>
<evidence type="ECO:0000313" key="5">
    <source>
        <dbReference type="Proteomes" id="UP001172681"/>
    </source>
</evidence>
<dbReference type="PANTHER" id="PTHR31668:SF4">
    <property type="entry name" value="TRANSCRIPTIONAL ACTIVATOR PROTEIN DAL81"/>
    <property type="match status" value="1"/>
</dbReference>
<dbReference type="PANTHER" id="PTHR31668">
    <property type="entry name" value="GLUCOSE TRANSPORT TRANSCRIPTION REGULATOR RGT1-RELATED-RELATED"/>
    <property type="match status" value="1"/>
</dbReference>
<evidence type="ECO:0000256" key="2">
    <source>
        <dbReference type="SAM" id="MobiDB-lite"/>
    </source>
</evidence>
<sequence>MTHKPWHSNNNGNDDSWKDWPEIKALEPTNLDAIDHPITNDTAPSSALSTTFTWNWNDAPPLEFDSTIFGDLALFEDASPESADQSDSSITGLNGKAQSNTNGNVRSPEQQRAKEREHLIREGLVLHGAHMPPDTGHLSRHVVDGLPAEAGRIKIPQITLQSIDADDMLGRNLKASMPILLYPDQHPPSPLPHFSDRSVSWSDINDLLSAKQCDQLKCLYFQFIHAAFPVLQEDIQFWNDQDHGTSSKASLALAASLYATAIPFAMHDDHLCATLTNTSSRREQLYSIAVTSILEEAHRPSMELLQASLLLLQKGPTAQHYGLTPAYAWLTSFAVTMAKSLGLQYDCSSCNIPEAEKQTRTRLWWATFVMDTWVSLDSPGGRSINPDDYDVPPLRLSDDAISGPHLAGQELNHFCQLVTLSRLLSQIQTTYYTVRAAKDTSGNLFRSLDLARPIRAELVECHHQLNSGLSFTSGNETGVHASIHIASSVVSITLFRALIRPIQNSDLTFSSSLEGQRSAASAVLAGSLNSAREAVRILENMVSVVGPWNSFWHSWSQGNFAIISTFFVQLLSVSKSQDMQQDMTSEVLELVSRWKRAIRVGAGNGGWGHSLMSLALTRLDALLNHLPP</sequence>
<evidence type="ECO:0000256" key="1">
    <source>
        <dbReference type="ARBA" id="ARBA00023242"/>
    </source>
</evidence>
<dbReference type="GO" id="GO:0008270">
    <property type="term" value="F:zinc ion binding"/>
    <property type="evidence" value="ECO:0007669"/>
    <property type="project" value="InterPro"/>
</dbReference>